<accession>J9CPI7</accession>
<gene>
    <name evidence="1" type="ORF">EVA_09867</name>
</gene>
<organism evidence="1">
    <name type="scientific">gut metagenome</name>
    <dbReference type="NCBI Taxonomy" id="749906"/>
    <lineage>
        <taxon>unclassified sequences</taxon>
        <taxon>metagenomes</taxon>
        <taxon>organismal metagenomes</taxon>
    </lineage>
</organism>
<dbReference type="EMBL" id="AMCI01002716">
    <property type="protein sequence ID" value="EJX02026.1"/>
    <property type="molecule type" value="Genomic_DNA"/>
</dbReference>
<name>J9CPI7_9ZZZZ</name>
<reference evidence="1" key="1">
    <citation type="journal article" date="2012" name="PLoS ONE">
        <title>Gene sets for utilization of primary and secondary nutrition supplies in the distal gut of endangered iberian lynx.</title>
        <authorList>
            <person name="Alcaide M."/>
            <person name="Messina E."/>
            <person name="Richter M."/>
            <person name="Bargiela R."/>
            <person name="Peplies J."/>
            <person name="Huws S.A."/>
            <person name="Newbold C.J."/>
            <person name="Golyshin P.N."/>
            <person name="Simon M.A."/>
            <person name="Lopez G."/>
            <person name="Yakimov M.M."/>
            <person name="Ferrer M."/>
        </authorList>
    </citation>
    <scope>NUCLEOTIDE SEQUENCE</scope>
</reference>
<sequence length="35" mass="3632">MYTCPTAAAPTLSACVPVVRLSPPPQKRAAYAQTA</sequence>
<protein>
    <submittedName>
        <fullName evidence="1">Uncharacterized protein</fullName>
    </submittedName>
</protein>
<dbReference type="AlphaFoldDB" id="J9CPI7"/>
<proteinExistence type="predicted"/>
<comment type="caution">
    <text evidence="1">The sequence shown here is derived from an EMBL/GenBank/DDBJ whole genome shotgun (WGS) entry which is preliminary data.</text>
</comment>
<evidence type="ECO:0000313" key="1">
    <source>
        <dbReference type="EMBL" id="EJX02026.1"/>
    </source>
</evidence>